<keyword evidence="3" id="KW-1185">Reference proteome</keyword>
<gene>
    <name evidence="2" type="ORF">ACFFUR_15765</name>
</gene>
<dbReference type="EMBL" id="JBHMEW010000067">
    <property type="protein sequence ID" value="MFB9213273.1"/>
    <property type="molecule type" value="Genomic_DNA"/>
</dbReference>
<dbReference type="RefSeq" id="WP_290248680.1">
    <property type="nucleotide sequence ID" value="NZ_JAUFQT010000001.1"/>
</dbReference>
<evidence type="ECO:0000313" key="2">
    <source>
        <dbReference type="EMBL" id="MFB9213273.1"/>
    </source>
</evidence>
<organism evidence="2 3">
    <name type="scientific">Echinicola jeungdonensis</name>
    <dbReference type="NCBI Taxonomy" id="709343"/>
    <lineage>
        <taxon>Bacteria</taxon>
        <taxon>Pseudomonadati</taxon>
        <taxon>Bacteroidota</taxon>
        <taxon>Cytophagia</taxon>
        <taxon>Cytophagales</taxon>
        <taxon>Cyclobacteriaceae</taxon>
        <taxon>Echinicola</taxon>
    </lineage>
</organism>
<comment type="caution">
    <text evidence="2">The sequence shown here is derived from an EMBL/GenBank/DDBJ whole genome shotgun (WGS) entry which is preliminary data.</text>
</comment>
<protein>
    <recommendedName>
        <fullName evidence="4">Outer membrane protein beta-barrel domain-containing protein</fullName>
    </recommendedName>
</protein>
<accession>A0ABV5JAH8</accession>
<feature type="chain" id="PRO_5046555059" description="Outer membrane protein beta-barrel domain-containing protein" evidence="1">
    <location>
        <begin position="20"/>
        <end position="189"/>
    </location>
</feature>
<reference evidence="2 3" key="1">
    <citation type="submission" date="2024-09" db="EMBL/GenBank/DDBJ databases">
        <authorList>
            <person name="Sun Q."/>
            <person name="Mori K."/>
        </authorList>
    </citation>
    <scope>NUCLEOTIDE SEQUENCE [LARGE SCALE GENOMIC DNA]</scope>
    <source>
        <strain evidence="2 3">CECT 7682</strain>
    </source>
</reference>
<name>A0ABV5JAH8_9BACT</name>
<evidence type="ECO:0000256" key="1">
    <source>
        <dbReference type="SAM" id="SignalP"/>
    </source>
</evidence>
<dbReference type="Proteomes" id="UP001589654">
    <property type="component" value="Unassembled WGS sequence"/>
</dbReference>
<evidence type="ECO:0008006" key="4">
    <source>
        <dbReference type="Google" id="ProtNLM"/>
    </source>
</evidence>
<sequence>MKIRLLTLLMVLLSNFSMAQEANHPTEGVFLELGGAGLVYSFNYDFRFDKKDQNSWGMRAGVGGYSLNDNASLLTLPIQVNKLLGSGKHFFEIGAGGTFIYYRNKGYSTSETYNPVTNEYTYSETRYTDKDFDFILNSGETPALMGTLNLGYRKIPENGGFLFSVNVIPIFNHNGFWPLWAGMGFGYAF</sequence>
<feature type="signal peptide" evidence="1">
    <location>
        <begin position="1"/>
        <end position="19"/>
    </location>
</feature>
<keyword evidence="1" id="KW-0732">Signal</keyword>
<evidence type="ECO:0000313" key="3">
    <source>
        <dbReference type="Proteomes" id="UP001589654"/>
    </source>
</evidence>
<proteinExistence type="predicted"/>